<proteinExistence type="predicted"/>
<dbReference type="EMBL" id="VSKK01000001">
    <property type="protein sequence ID" value="TYB79565.1"/>
    <property type="molecule type" value="Genomic_DNA"/>
</dbReference>
<keyword evidence="1" id="KW-0732">Signal</keyword>
<sequence>MKKILLIIFLLSVVVSYGQQQASNWYFGENAGIQFGLDGNITALNDGQLNTVEGCSSISDNNGNLLFYTDGSIVYNRNNTTMVNGTGLLGDVSSSQSAIVVPKPDDLNIFYVFTVGSNQTTNGLNFSVVDMTLDSGFGAITIKNQPLLSRCSEKIAAVLKDCETGAIWVIGYSNFGGTSTNNLNTFHAFEVTSAGVNTTAVKSTFNRLNVEDSRGYLKLSPDGTKVACANMDDGLYLFDFDVTTGMLSNSQRITIAGNSNQPYGAEFSPNSQYLYVTTSNDFFGGNGDNNPSSHISNLLQYDLSAANISTSAFLIETRNLYRSALQLGPDGKIYRSMAATYTRGLPFLSVINNPNSLGGGSNYQHNAISLGQNNSTQGLPPFIASFFTEKIDITSGVAQANILSLCTGDTFTLTAEDIPGATYTWTLNGNPIPTPTPAYELFLNTGGDYSVFIEIPSSDCESKEGQAIVTYFEYPIANPATNLDVCSDSSIANIDLSVRNSEILNTQDSAIYGVHYFESQEDADANENKIIGLFTNTTNPTTIFARIQNEGNPNCYDTTSFEVEVFITPVANPIADQEQCDDATDGDTANGQVNIDLIDFNALVLNTQNPADFTVSYHASQANADVGASPLDDTYYNQIPFQEEIFVRIENKLNPECFDTTSFNISINPLPTVFDTNLIQCDEDGVFDGKTSFNLNEAFDIITGNSTTVSVEYYDNQLDAENGGTFLNPLGYINTNNPQIIFAKVINNSTLCYSIAELSLEVSTTQISNYQAPEVCDELDSQDGINTFDLDAIALAIQQDNGITFPVSFYGTYTDALLEQNALETPLNNTTPYNQIIYSRVENNNACYGIGEVTLTINTRPELEPDDTILYCLNTFPQTLSINAGVLFDSANNYTYSWSSGETTNEIDVNAAGNYTVTVANGSGCIETRTITVDPSNIATIETINVKDALQGNNTISVIVSGEGEYEYALFNAAGNLYAAYQTSSEFTNIDPGIYTVSVRDVKNDCGIVDAMVSVIGFPKVFTPNGDGTNDTWNVQGITAQFQPNTRILIFNRYGKLLKELNPLQGGWNGTYNGQVLPNDDYWFSVQLQDGRIFKSHFTLKR</sequence>
<evidence type="ECO:0000256" key="1">
    <source>
        <dbReference type="SAM" id="SignalP"/>
    </source>
</evidence>
<comment type="caution">
    <text evidence="2">The sequence shown here is derived from an EMBL/GenBank/DDBJ whole genome shotgun (WGS) entry which is preliminary data.</text>
</comment>
<dbReference type="Gene3D" id="2.130.10.10">
    <property type="entry name" value="YVTN repeat-like/Quinoprotein amine dehydrogenase"/>
    <property type="match status" value="1"/>
</dbReference>
<dbReference type="Pfam" id="PF13585">
    <property type="entry name" value="CHU_C"/>
    <property type="match status" value="1"/>
</dbReference>
<dbReference type="InterPro" id="IPR026341">
    <property type="entry name" value="T9SS_type_B"/>
</dbReference>
<dbReference type="OrthoDB" id="9765926at2"/>
<dbReference type="RefSeq" id="WP_148403297.1">
    <property type="nucleotide sequence ID" value="NZ_VSKK01000001.1"/>
</dbReference>
<dbReference type="Proteomes" id="UP000323720">
    <property type="component" value="Unassembled WGS sequence"/>
</dbReference>
<name>A0A5D0RFJ4_9FLAO</name>
<gene>
    <name evidence="2" type="ORF">ES674_07360</name>
</gene>
<organism evidence="2 3">
    <name type="scientific">Bizionia myxarmorum</name>
    <dbReference type="NCBI Taxonomy" id="291186"/>
    <lineage>
        <taxon>Bacteria</taxon>
        <taxon>Pseudomonadati</taxon>
        <taxon>Bacteroidota</taxon>
        <taxon>Flavobacteriia</taxon>
        <taxon>Flavobacteriales</taxon>
        <taxon>Flavobacteriaceae</taxon>
        <taxon>Bizionia</taxon>
    </lineage>
</organism>
<dbReference type="InterPro" id="IPR015943">
    <property type="entry name" value="WD40/YVTN_repeat-like_dom_sf"/>
</dbReference>
<evidence type="ECO:0000313" key="2">
    <source>
        <dbReference type="EMBL" id="TYB79565.1"/>
    </source>
</evidence>
<protein>
    <submittedName>
        <fullName evidence="2">T9SS type B sorting domain-containing protein</fullName>
    </submittedName>
</protein>
<reference evidence="2 3" key="1">
    <citation type="submission" date="2019-08" db="EMBL/GenBank/DDBJ databases">
        <title>Genomes of Antarctic Bizionia species.</title>
        <authorList>
            <person name="Bowman J.P."/>
        </authorList>
    </citation>
    <scope>NUCLEOTIDE SEQUENCE [LARGE SCALE GENOMIC DNA]</scope>
    <source>
        <strain evidence="2 3">ADA-4</strain>
    </source>
</reference>
<keyword evidence="3" id="KW-1185">Reference proteome</keyword>
<dbReference type="InterPro" id="IPR011044">
    <property type="entry name" value="Quino_amine_DH_bsu"/>
</dbReference>
<feature type="chain" id="PRO_5022907658" evidence="1">
    <location>
        <begin position="23"/>
        <end position="1102"/>
    </location>
</feature>
<feature type="signal peptide" evidence="1">
    <location>
        <begin position="1"/>
        <end position="22"/>
    </location>
</feature>
<accession>A0A5D0RFJ4</accession>
<dbReference type="SUPFAM" id="SSF50969">
    <property type="entry name" value="YVTN repeat-like/Quinoprotein amine dehydrogenase"/>
    <property type="match status" value="1"/>
</dbReference>
<dbReference type="NCBIfam" id="TIGR04131">
    <property type="entry name" value="Bac_Flav_CTERM"/>
    <property type="match status" value="1"/>
</dbReference>
<evidence type="ECO:0000313" key="3">
    <source>
        <dbReference type="Proteomes" id="UP000323720"/>
    </source>
</evidence>
<dbReference type="AlphaFoldDB" id="A0A5D0RFJ4"/>